<dbReference type="GO" id="GO:0005737">
    <property type="term" value="C:cytoplasm"/>
    <property type="evidence" value="ECO:0007669"/>
    <property type="project" value="UniProtKB-SubCell"/>
</dbReference>
<dbReference type="SUPFAM" id="SSF48403">
    <property type="entry name" value="Ankyrin repeat"/>
    <property type="match status" value="1"/>
</dbReference>
<dbReference type="Gene3D" id="1.25.40.20">
    <property type="entry name" value="Ankyrin repeat-containing domain"/>
    <property type="match status" value="3"/>
</dbReference>
<reference evidence="9 10" key="1">
    <citation type="journal article" date="2018" name="Nat. Ecol. Evol.">
        <title>Shark genomes provide insights into elasmobranch evolution and the origin of vertebrates.</title>
        <authorList>
            <person name="Hara Y"/>
            <person name="Yamaguchi K"/>
            <person name="Onimaru K"/>
            <person name="Kadota M"/>
            <person name="Koyanagi M"/>
            <person name="Keeley SD"/>
            <person name="Tatsumi K"/>
            <person name="Tanaka K"/>
            <person name="Motone F"/>
            <person name="Kageyama Y"/>
            <person name="Nozu R"/>
            <person name="Adachi N"/>
            <person name="Nishimura O"/>
            <person name="Nakagawa R"/>
            <person name="Tanegashima C"/>
            <person name="Kiyatake I"/>
            <person name="Matsumoto R"/>
            <person name="Murakumo K"/>
            <person name="Nishida K"/>
            <person name="Terakita A"/>
            <person name="Kuratani S"/>
            <person name="Sato K"/>
            <person name="Hyodo S Kuraku.S."/>
        </authorList>
    </citation>
    <scope>NUCLEOTIDE SEQUENCE [LARGE SCALE GENOMIC DNA]</scope>
</reference>
<evidence type="ECO:0000256" key="4">
    <source>
        <dbReference type="ARBA" id="ARBA00023043"/>
    </source>
</evidence>
<evidence type="ECO:0000256" key="5">
    <source>
        <dbReference type="ARBA" id="ARBA00038500"/>
    </source>
</evidence>
<dbReference type="EMBL" id="BFAA01321677">
    <property type="protein sequence ID" value="GCB86643.1"/>
    <property type="molecule type" value="Genomic_DNA"/>
</dbReference>
<dbReference type="PROSITE" id="PS50088">
    <property type="entry name" value="ANK_REPEAT"/>
    <property type="match status" value="2"/>
</dbReference>
<feature type="repeat" description="ANK" evidence="8">
    <location>
        <begin position="99"/>
        <end position="131"/>
    </location>
</feature>
<organism evidence="9 10">
    <name type="scientific">Scyliorhinus torazame</name>
    <name type="common">Cloudy catshark</name>
    <name type="synonym">Catulus torazame</name>
    <dbReference type="NCBI Taxonomy" id="75743"/>
    <lineage>
        <taxon>Eukaryota</taxon>
        <taxon>Metazoa</taxon>
        <taxon>Chordata</taxon>
        <taxon>Craniata</taxon>
        <taxon>Vertebrata</taxon>
        <taxon>Chondrichthyes</taxon>
        <taxon>Elasmobranchii</taxon>
        <taxon>Galeomorphii</taxon>
        <taxon>Galeoidea</taxon>
        <taxon>Carcharhiniformes</taxon>
        <taxon>Scyliorhinidae</taxon>
        <taxon>Scyliorhinus</taxon>
    </lineage>
</organism>
<keyword evidence="2" id="KW-0677">Repeat</keyword>
<dbReference type="AlphaFoldDB" id="A0A401QMV5"/>
<dbReference type="Pfam" id="PF00023">
    <property type="entry name" value="Ank"/>
    <property type="match status" value="1"/>
</dbReference>
<comment type="pathway">
    <text evidence="1">Protein modification; protein ubiquitination.</text>
</comment>
<evidence type="ECO:0000256" key="8">
    <source>
        <dbReference type="PROSITE-ProRule" id="PRU00023"/>
    </source>
</evidence>
<dbReference type="Pfam" id="PF12796">
    <property type="entry name" value="Ank_2"/>
    <property type="match status" value="1"/>
</dbReference>
<comment type="similarity">
    <text evidence="5">Belongs to the fem-1 family.</text>
</comment>
<gene>
    <name evidence="9" type="ORF">scyTo_0027319</name>
</gene>
<dbReference type="InterPro" id="IPR002110">
    <property type="entry name" value="Ankyrin_rpt"/>
</dbReference>
<dbReference type="FunFam" id="1.25.40.20:FF:000264">
    <property type="entry name" value="Fem-1 homolog B"/>
    <property type="match status" value="1"/>
</dbReference>
<evidence type="ECO:0000313" key="9">
    <source>
        <dbReference type="EMBL" id="GCB86643.1"/>
    </source>
</evidence>
<protein>
    <recommendedName>
        <fullName evidence="6">Protein fem-1 homolog B</fullName>
    </recommendedName>
    <alternativeName>
        <fullName evidence="7">FEM1-beta</fullName>
    </alternativeName>
</protein>
<dbReference type="SMART" id="SM00248">
    <property type="entry name" value="ANK"/>
    <property type="match status" value="3"/>
</dbReference>
<keyword evidence="3" id="KW-0833">Ubl conjugation pathway</keyword>
<dbReference type="PANTHER" id="PTHR24173:SF78">
    <property type="entry name" value="PROTEIN FEM-1 HOMOLOG B"/>
    <property type="match status" value="1"/>
</dbReference>
<dbReference type="OMA" id="YCETLDI"/>
<evidence type="ECO:0000256" key="2">
    <source>
        <dbReference type="ARBA" id="ARBA00022737"/>
    </source>
</evidence>
<keyword evidence="4 8" id="KW-0040">ANK repeat</keyword>
<dbReference type="GO" id="GO:0043161">
    <property type="term" value="P:proteasome-mediated ubiquitin-dependent protein catabolic process"/>
    <property type="evidence" value="ECO:0007669"/>
    <property type="project" value="UniProtKB-ARBA"/>
</dbReference>
<dbReference type="InterPro" id="IPR036770">
    <property type="entry name" value="Ankyrin_rpt-contain_sf"/>
</dbReference>
<evidence type="ECO:0000256" key="6">
    <source>
        <dbReference type="ARBA" id="ARBA00072197"/>
    </source>
</evidence>
<accession>A0A401QMV5</accession>
<evidence type="ECO:0000256" key="1">
    <source>
        <dbReference type="ARBA" id="ARBA00004906"/>
    </source>
</evidence>
<sequence>MESLAAYVYKAASEGRVLTLAALLLNRSEAESRRLLAQVSPGPGLGPGSGTAAAGAQRATPLIAAARNGHCKVVKLLLEHYRVETEQSGTVRFDGYVIDGATALWCAAGAGHLDVVRLLVGNGANVNHTTATNSTPLRAACFDGRLDIVRYLVENRADIRIANKYDNTCLMIAAYKGHAQVVR</sequence>
<dbReference type="Proteomes" id="UP000288216">
    <property type="component" value="Unassembled WGS sequence"/>
</dbReference>
<name>A0A401QMV5_SCYTO</name>
<dbReference type="STRING" id="75743.A0A401QMV5"/>
<evidence type="ECO:0000256" key="3">
    <source>
        <dbReference type="ARBA" id="ARBA00022786"/>
    </source>
</evidence>
<comment type="caution">
    <text evidence="9">The sequence shown here is derived from an EMBL/GenBank/DDBJ whole genome shotgun (WGS) entry which is preliminary data.</text>
</comment>
<dbReference type="OrthoDB" id="10071877at2759"/>
<dbReference type="GO" id="GO:0005634">
    <property type="term" value="C:nucleus"/>
    <property type="evidence" value="ECO:0007669"/>
    <property type="project" value="TreeGrafter"/>
</dbReference>
<dbReference type="PANTHER" id="PTHR24173">
    <property type="entry name" value="ANKYRIN REPEAT CONTAINING"/>
    <property type="match status" value="1"/>
</dbReference>
<dbReference type="PROSITE" id="PS50297">
    <property type="entry name" value="ANK_REP_REGION"/>
    <property type="match status" value="2"/>
</dbReference>
<keyword evidence="10" id="KW-1185">Reference proteome</keyword>
<feature type="repeat" description="ANK" evidence="8">
    <location>
        <begin position="132"/>
        <end position="164"/>
    </location>
</feature>
<dbReference type="GO" id="GO:0003006">
    <property type="term" value="P:developmental process involved in reproduction"/>
    <property type="evidence" value="ECO:0007669"/>
    <property type="project" value="UniProtKB-ARBA"/>
</dbReference>
<evidence type="ECO:0000256" key="7">
    <source>
        <dbReference type="ARBA" id="ARBA00076407"/>
    </source>
</evidence>
<evidence type="ECO:0000313" key="10">
    <source>
        <dbReference type="Proteomes" id="UP000288216"/>
    </source>
</evidence>
<proteinExistence type="inferred from homology"/>